<evidence type="ECO:0000259" key="2">
    <source>
        <dbReference type="Pfam" id="PF26578"/>
    </source>
</evidence>
<accession>A0A8T0IHX8</accession>
<keyword evidence="4" id="KW-1185">Reference proteome</keyword>
<feature type="domain" description="GPI-anchored protein LLG1-like" evidence="2">
    <location>
        <begin position="80"/>
        <end position="153"/>
    </location>
</feature>
<feature type="chain" id="PRO_5035890621" description="GPI-anchored protein LLG1-like domain-containing protein" evidence="1">
    <location>
        <begin position="21"/>
        <end position="154"/>
    </location>
</feature>
<feature type="signal peptide" evidence="1">
    <location>
        <begin position="1"/>
        <end position="20"/>
    </location>
</feature>
<dbReference type="PANTHER" id="PTHR31533">
    <property type="entry name" value="GPI-ANCHORED PROTEIN LLG1-RELATED-RELATED"/>
    <property type="match status" value="1"/>
</dbReference>
<dbReference type="AlphaFoldDB" id="A0A8T0IHX8"/>
<organism evidence="3 4">
    <name type="scientific">Ceratodon purpureus</name>
    <name type="common">Fire moss</name>
    <name type="synonym">Dicranum purpureum</name>
    <dbReference type="NCBI Taxonomy" id="3225"/>
    <lineage>
        <taxon>Eukaryota</taxon>
        <taxon>Viridiplantae</taxon>
        <taxon>Streptophyta</taxon>
        <taxon>Embryophyta</taxon>
        <taxon>Bryophyta</taxon>
        <taxon>Bryophytina</taxon>
        <taxon>Bryopsida</taxon>
        <taxon>Dicranidae</taxon>
        <taxon>Pseudoditrichales</taxon>
        <taxon>Ditrichaceae</taxon>
        <taxon>Ceratodon</taxon>
    </lineage>
</organism>
<dbReference type="PANTHER" id="PTHR31533:SF28">
    <property type="entry name" value="BIFUNCTIONAL INHIBITOR_PLANT LIPID TRANSFER PROTEIN_SEED STORAGE HELICAL DOMAIN-CONTAINING PROTEIN"/>
    <property type="match status" value="1"/>
</dbReference>
<dbReference type="Proteomes" id="UP000822688">
    <property type="component" value="Chromosome 3"/>
</dbReference>
<keyword evidence="1" id="KW-0732">Signal</keyword>
<comment type="caution">
    <text evidence="3">The sequence shown here is derived from an EMBL/GenBank/DDBJ whole genome shotgun (WGS) entry which is preliminary data.</text>
</comment>
<name>A0A8T0IHX8_CERPU</name>
<evidence type="ECO:0000313" key="4">
    <source>
        <dbReference type="Proteomes" id="UP000822688"/>
    </source>
</evidence>
<dbReference type="Pfam" id="PF26578">
    <property type="entry name" value="LLG1"/>
    <property type="match status" value="1"/>
</dbReference>
<gene>
    <name evidence="3" type="ORF">KC19_3G031200</name>
</gene>
<dbReference type="EMBL" id="CM026423">
    <property type="protein sequence ID" value="KAG0582063.1"/>
    <property type="molecule type" value="Genomic_DNA"/>
</dbReference>
<reference evidence="3" key="1">
    <citation type="submission" date="2020-06" db="EMBL/GenBank/DDBJ databases">
        <title>WGS assembly of Ceratodon purpureus strain R40.</title>
        <authorList>
            <person name="Carey S.B."/>
            <person name="Jenkins J."/>
            <person name="Shu S."/>
            <person name="Lovell J.T."/>
            <person name="Sreedasyam A."/>
            <person name="Maumus F."/>
            <person name="Tiley G.P."/>
            <person name="Fernandez-Pozo N."/>
            <person name="Barry K."/>
            <person name="Chen C."/>
            <person name="Wang M."/>
            <person name="Lipzen A."/>
            <person name="Daum C."/>
            <person name="Saski C.A."/>
            <person name="Payton A.C."/>
            <person name="Mcbreen J.C."/>
            <person name="Conrad R.E."/>
            <person name="Kollar L.M."/>
            <person name="Olsson S."/>
            <person name="Huttunen S."/>
            <person name="Landis J.B."/>
            <person name="Wickett N.J."/>
            <person name="Johnson M.G."/>
            <person name="Rensing S.A."/>
            <person name="Grimwood J."/>
            <person name="Schmutz J."/>
            <person name="Mcdaniel S.F."/>
        </authorList>
    </citation>
    <scope>NUCLEOTIDE SEQUENCE</scope>
    <source>
        <strain evidence="3">R40</strain>
    </source>
</reference>
<sequence>MQRKISPMVVLALLIVVVVCSPLSSCTARSSPELEVGEEEAQGFLRLLAAEAPKPAPGAATLFSKAAIDPNRDCANRYPKLNYKPVTSVCKPKVPATKACCAAFNKFACQYRSQVNNFESTCPIMFMAYLNYAGGYQDGYFIGKCIDGKKGLCV</sequence>
<evidence type="ECO:0000256" key="1">
    <source>
        <dbReference type="SAM" id="SignalP"/>
    </source>
</evidence>
<protein>
    <recommendedName>
        <fullName evidence="2">GPI-anchored protein LLG1-like domain-containing protein</fullName>
    </recommendedName>
</protein>
<evidence type="ECO:0000313" key="3">
    <source>
        <dbReference type="EMBL" id="KAG0582063.1"/>
    </source>
</evidence>
<dbReference type="InterPro" id="IPR058888">
    <property type="entry name" value="LLG1-like"/>
</dbReference>
<proteinExistence type="predicted"/>
<dbReference type="InterPro" id="IPR039307">
    <property type="entry name" value="LORELEI-like"/>
</dbReference>